<evidence type="ECO:0000256" key="1">
    <source>
        <dbReference type="SAM" id="MobiDB-lite"/>
    </source>
</evidence>
<dbReference type="EMBL" id="CAJVPL010000658">
    <property type="protein sequence ID" value="CAG8518954.1"/>
    <property type="molecule type" value="Genomic_DNA"/>
</dbReference>
<accession>A0A9N9A5W1</accession>
<reference evidence="2" key="1">
    <citation type="submission" date="2021-06" db="EMBL/GenBank/DDBJ databases">
        <authorList>
            <person name="Kallberg Y."/>
            <person name="Tangrot J."/>
            <person name="Rosling A."/>
        </authorList>
    </citation>
    <scope>NUCLEOTIDE SEQUENCE</scope>
    <source>
        <strain evidence="2">MT106</strain>
    </source>
</reference>
<dbReference type="OrthoDB" id="2269736at2759"/>
<sequence>MVSEQNPTTTAKNWLKSKLTSLKRTANFTFSEDVFISILLCLVSGDKHLILTSRQEELEDLRTMTEQIFPHIFGLSCSTITCDITQTPTDFTTCLFNRPREENPPGNGDGGITIEESTIHSRITSQKSLRSIRTINSTYSTDNGKKSNKKAPAKRRSNYSHISTHSTTSNHTTKDSLSSDFTDGLVTEEPQTIVGTEYDESVPPILVVDNNHNGHNNNGKGGGNDVSEKLFFCVGSVAAAIRIESNLLMGWSIVKGMDQADG</sequence>
<feature type="compositionally biased region" description="Low complexity" evidence="1">
    <location>
        <begin position="159"/>
        <end position="171"/>
    </location>
</feature>
<evidence type="ECO:0000313" key="3">
    <source>
        <dbReference type="Proteomes" id="UP000789831"/>
    </source>
</evidence>
<proteinExistence type="predicted"/>
<evidence type="ECO:0000313" key="2">
    <source>
        <dbReference type="EMBL" id="CAG8518954.1"/>
    </source>
</evidence>
<name>A0A9N9A5W1_9GLOM</name>
<protein>
    <submittedName>
        <fullName evidence="2">12076_t:CDS:1</fullName>
    </submittedName>
</protein>
<feature type="region of interest" description="Disordered" evidence="1">
    <location>
        <begin position="123"/>
        <end position="182"/>
    </location>
</feature>
<dbReference type="AlphaFoldDB" id="A0A9N9A5W1"/>
<comment type="caution">
    <text evidence="2">The sequence shown here is derived from an EMBL/GenBank/DDBJ whole genome shotgun (WGS) entry which is preliminary data.</text>
</comment>
<feature type="compositionally biased region" description="Polar residues" evidence="1">
    <location>
        <begin position="123"/>
        <end position="142"/>
    </location>
</feature>
<dbReference type="Proteomes" id="UP000789831">
    <property type="component" value="Unassembled WGS sequence"/>
</dbReference>
<gene>
    <name evidence="2" type="ORF">AGERDE_LOCUS5133</name>
</gene>
<feature type="compositionally biased region" description="Basic residues" evidence="1">
    <location>
        <begin position="146"/>
        <end position="158"/>
    </location>
</feature>
<organism evidence="2 3">
    <name type="scientific">Ambispora gerdemannii</name>
    <dbReference type="NCBI Taxonomy" id="144530"/>
    <lineage>
        <taxon>Eukaryota</taxon>
        <taxon>Fungi</taxon>
        <taxon>Fungi incertae sedis</taxon>
        <taxon>Mucoromycota</taxon>
        <taxon>Glomeromycotina</taxon>
        <taxon>Glomeromycetes</taxon>
        <taxon>Archaeosporales</taxon>
        <taxon>Ambisporaceae</taxon>
        <taxon>Ambispora</taxon>
    </lineage>
</organism>
<keyword evidence="3" id="KW-1185">Reference proteome</keyword>